<accession>A0A2K3UXL5</accession>
<dbReference type="Pfam" id="PF04365">
    <property type="entry name" value="BrnT_toxin"/>
    <property type="match status" value="1"/>
</dbReference>
<organism evidence="2 3">
    <name type="scientific">Deinococcus koreensis</name>
    <dbReference type="NCBI Taxonomy" id="2054903"/>
    <lineage>
        <taxon>Bacteria</taxon>
        <taxon>Thermotogati</taxon>
        <taxon>Deinococcota</taxon>
        <taxon>Deinococci</taxon>
        <taxon>Deinococcales</taxon>
        <taxon>Deinococcaceae</taxon>
        <taxon>Deinococcus</taxon>
    </lineage>
</organism>
<dbReference type="RefSeq" id="WP_103311714.1">
    <property type="nucleotide sequence ID" value="NZ_PPPD01000001.1"/>
</dbReference>
<keyword evidence="3" id="KW-1185">Reference proteome</keyword>
<dbReference type="Gene3D" id="3.10.450.530">
    <property type="entry name" value="Ribonuclease toxin, BrnT, of type II toxin-antitoxin system"/>
    <property type="match status" value="1"/>
</dbReference>
<dbReference type="OrthoDB" id="72290at2"/>
<evidence type="ECO:0000313" key="2">
    <source>
        <dbReference type="EMBL" id="PNY81271.1"/>
    </source>
</evidence>
<name>A0A2K3UXL5_9DEIO</name>
<dbReference type="InterPro" id="IPR038573">
    <property type="entry name" value="BrnT_sf"/>
</dbReference>
<gene>
    <name evidence="2" type="ORF">CVO96_07610</name>
</gene>
<dbReference type="Proteomes" id="UP000236379">
    <property type="component" value="Unassembled WGS sequence"/>
</dbReference>
<dbReference type="InterPro" id="IPR007460">
    <property type="entry name" value="BrnT_toxin"/>
</dbReference>
<dbReference type="EMBL" id="PPPD01000001">
    <property type="protein sequence ID" value="PNY81271.1"/>
    <property type="molecule type" value="Genomic_DNA"/>
</dbReference>
<dbReference type="AlphaFoldDB" id="A0A2K3UXL5"/>
<evidence type="ECO:0000313" key="3">
    <source>
        <dbReference type="Proteomes" id="UP000236379"/>
    </source>
</evidence>
<feature type="compositionally biased region" description="Basic and acidic residues" evidence="1">
    <location>
        <begin position="9"/>
        <end position="19"/>
    </location>
</feature>
<feature type="region of interest" description="Disordered" evidence="1">
    <location>
        <begin position="1"/>
        <end position="39"/>
    </location>
</feature>
<reference evidence="2 3" key="1">
    <citation type="submission" date="2018-01" db="EMBL/GenBank/DDBJ databases">
        <title>Deinococcus koreensis sp. nov., a radiation-resistant bacterium isolated from river water.</title>
        <authorList>
            <person name="Choi A."/>
        </authorList>
    </citation>
    <scope>NUCLEOTIDE SEQUENCE [LARGE SCALE GENOMIC DNA]</scope>
    <source>
        <strain evidence="2 3">SJW1-2</strain>
    </source>
</reference>
<sequence>MSFQWDDANEGHIARHGVEPAEAEDALSDPDAVPAFARPANDGEWRGALVGQTEDGRYLTVIFTYRADLIRVVTARDATDTEKRRYRR</sequence>
<protein>
    <submittedName>
        <fullName evidence="2">BrnT family toxin</fullName>
    </submittedName>
</protein>
<proteinExistence type="predicted"/>
<evidence type="ECO:0000256" key="1">
    <source>
        <dbReference type="SAM" id="MobiDB-lite"/>
    </source>
</evidence>
<comment type="caution">
    <text evidence="2">The sequence shown here is derived from an EMBL/GenBank/DDBJ whole genome shotgun (WGS) entry which is preliminary data.</text>
</comment>